<dbReference type="PANTHER" id="PTHR42894">
    <property type="entry name" value="N-(5'-PHOSPHORIBOSYL)ANTHRANILATE ISOMERASE"/>
    <property type="match status" value="1"/>
</dbReference>
<dbReference type="Gene3D" id="3.20.20.70">
    <property type="entry name" value="Aldolase class I"/>
    <property type="match status" value="1"/>
</dbReference>
<proteinExistence type="inferred from homology"/>
<comment type="pathway">
    <text evidence="2 9">Amino-acid biosynthesis; L-tryptophan biosynthesis; L-tryptophan from chorismate: step 3/5.</text>
</comment>
<dbReference type="EMBL" id="BJXN01000008">
    <property type="protein sequence ID" value="GEM89888.1"/>
    <property type="molecule type" value="Genomic_DNA"/>
</dbReference>
<dbReference type="InterPro" id="IPR044643">
    <property type="entry name" value="TrpF_fam"/>
</dbReference>
<evidence type="ECO:0000256" key="9">
    <source>
        <dbReference type="HAMAP-Rule" id="MF_00135"/>
    </source>
</evidence>
<evidence type="ECO:0000259" key="10">
    <source>
        <dbReference type="Pfam" id="PF00697"/>
    </source>
</evidence>
<keyword evidence="5 9" id="KW-0028">Amino-acid biosynthesis</keyword>
<dbReference type="GO" id="GO:0000162">
    <property type="term" value="P:L-tryptophan biosynthetic process"/>
    <property type="evidence" value="ECO:0007669"/>
    <property type="project" value="UniProtKB-UniRule"/>
</dbReference>
<dbReference type="InterPro" id="IPR001240">
    <property type="entry name" value="PRAI_dom"/>
</dbReference>
<keyword evidence="8 9" id="KW-0413">Isomerase</keyword>
<evidence type="ECO:0000256" key="1">
    <source>
        <dbReference type="ARBA" id="ARBA00001164"/>
    </source>
</evidence>
<keyword evidence="6 9" id="KW-0822">Tryptophan biosynthesis</keyword>
<evidence type="ECO:0000256" key="2">
    <source>
        <dbReference type="ARBA" id="ARBA00004664"/>
    </source>
</evidence>
<dbReference type="AlphaFoldDB" id="A0A511RJQ9"/>
<comment type="caution">
    <text evidence="11">The sequence shown here is derived from an EMBL/GenBank/DDBJ whole genome shotgun (WGS) entry which is preliminary data.</text>
</comment>
<gene>
    <name evidence="9 11" type="primary">trpF</name>
    <name evidence="11" type="ORF">ODE01S_13220</name>
</gene>
<evidence type="ECO:0000256" key="3">
    <source>
        <dbReference type="ARBA" id="ARBA00012572"/>
    </source>
</evidence>
<reference evidence="11 12" key="1">
    <citation type="submission" date="2019-07" db="EMBL/GenBank/DDBJ databases">
        <title>Whole genome shotgun sequence of Oceanithermus desulfurans NBRC 100063.</title>
        <authorList>
            <person name="Hosoyama A."/>
            <person name="Uohara A."/>
            <person name="Ohji S."/>
            <person name="Ichikawa N."/>
        </authorList>
    </citation>
    <scope>NUCLEOTIDE SEQUENCE [LARGE SCALE GENOMIC DNA]</scope>
    <source>
        <strain evidence="11 12">NBRC 100063</strain>
    </source>
</reference>
<organism evidence="11 12">
    <name type="scientific">Oceanithermus desulfurans NBRC 100063</name>
    <dbReference type="NCBI Taxonomy" id="1227550"/>
    <lineage>
        <taxon>Bacteria</taxon>
        <taxon>Thermotogati</taxon>
        <taxon>Deinococcota</taxon>
        <taxon>Deinococci</taxon>
        <taxon>Thermales</taxon>
        <taxon>Thermaceae</taxon>
        <taxon>Oceanithermus</taxon>
    </lineage>
</organism>
<evidence type="ECO:0000256" key="5">
    <source>
        <dbReference type="ARBA" id="ARBA00022605"/>
    </source>
</evidence>
<dbReference type="UniPathway" id="UPA00035">
    <property type="reaction ID" value="UER00042"/>
</dbReference>
<protein>
    <recommendedName>
        <fullName evidence="4 9">N-(5'-phosphoribosyl)anthranilate isomerase</fullName>
        <shortName evidence="9">PRAI</shortName>
        <ecNumber evidence="3 9">5.3.1.24</ecNumber>
    </recommendedName>
</protein>
<evidence type="ECO:0000256" key="4">
    <source>
        <dbReference type="ARBA" id="ARBA00022272"/>
    </source>
</evidence>
<sequence>MEPVRAKVCGLTRAEDALAAERLGAWAVGFVFAPSKRRVTPEQAAAIGARLGPFVMRVGVFVDAPPDEVLAVARTARLGAVQLHGREPPEWAEALRRHLPVIKAVRLSGPPDPALLTYPADALLADGPRPGSGEAYDWGWLEPLADHPRLIVAGGLSPERLPELFARLCPYAVDVSSGVESAPGVKDEARLRAFLQRVRRGCG</sequence>
<dbReference type="RefSeq" id="WP_147147135.1">
    <property type="nucleotide sequence ID" value="NZ_BJXN01000008.1"/>
</dbReference>
<dbReference type="SUPFAM" id="SSF51366">
    <property type="entry name" value="Ribulose-phoshate binding barrel"/>
    <property type="match status" value="1"/>
</dbReference>
<accession>A0A511RJQ9</accession>
<feature type="domain" description="N-(5'phosphoribosyl) anthranilate isomerase (PRAI)" evidence="10">
    <location>
        <begin position="6"/>
        <end position="196"/>
    </location>
</feature>
<dbReference type="OrthoDB" id="9786954at2"/>
<evidence type="ECO:0000313" key="12">
    <source>
        <dbReference type="Proteomes" id="UP000321827"/>
    </source>
</evidence>
<evidence type="ECO:0000256" key="7">
    <source>
        <dbReference type="ARBA" id="ARBA00023141"/>
    </source>
</evidence>
<comment type="catalytic activity">
    <reaction evidence="1 9">
        <text>N-(5-phospho-beta-D-ribosyl)anthranilate = 1-(2-carboxyphenylamino)-1-deoxy-D-ribulose 5-phosphate</text>
        <dbReference type="Rhea" id="RHEA:21540"/>
        <dbReference type="ChEBI" id="CHEBI:18277"/>
        <dbReference type="ChEBI" id="CHEBI:58613"/>
        <dbReference type="EC" id="5.3.1.24"/>
    </reaction>
</comment>
<evidence type="ECO:0000256" key="6">
    <source>
        <dbReference type="ARBA" id="ARBA00022822"/>
    </source>
</evidence>
<comment type="similarity">
    <text evidence="9">Belongs to the TrpF family.</text>
</comment>
<evidence type="ECO:0000256" key="8">
    <source>
        <dbReference type="ARBA" id="ARBA00023235"/>
    </source>
</evidence>
<dbReference type="InterPro" id="IPR013785">
    <property type="entry name" value="Aldolase_TIM"/>
</dbReference>
<dbReference type="PANTHER" id="PTHR42894:SF1">
    <property type="entry name" value="N-(5'-PHOSPHORIBOSYL)ANTHRANILATE ISOMERASE"/>
    <property type="match status" value="1"/>
</dbReference>
<dbReference type="Proteomes" id="UP000321827">
    <property type="component" value="Unassembled WGS sequence"/>
</dbReference>
<evidence type="ECO:0000313" key="11">
    <source>
        <dbReference type="EMBL" id="GEM89888.1"/>
    </source>
</evidence>
<keyword evidence="7 9" id="KW-0057">Aromatic amino acid biosynthesis</keyword>
<dbReference type="InterPro" id="IPR011060">
    <property type="entry name" value="RibuloseP-bd_barrel"/>
</dbReference>
<dbReference type="CDD" id="cd00405">
    <property type="entry name" value="PRAI"/>
    <property type="match status" value="1"/>
</dbReference>
<dbReference type="EC" id="5.3.1.24" evidence="3 9"/>
<dbReference type="Pfam" id="PF00697">
    <property type="entry name" value="PRAI"/>
    <property type="match status" value="1"/>
</dbReference>
<dbReference type="HAMAP" id="MF_00135">
    <property type="entry name" value="PRAI"/>
    <property type="match status" value="1"/>
</dbReference>
<dbReference type="GO" id="GO:0004640">
    <property type="term" value="F:phosphoribosylanthranilate isomerase activity"/>
    <property type="evidence" value="ECO:0007669"/>
    <property type="project" value="UniProtKB-UniRule"/>
</dbReference>
<name>A0A511RJQ9_9DEIN</name>